<evidence type="ECO:0000313" key="2">
    <source>
        <dbReference type="Proteomes" id="UP001233271"/>
    </source>
</evidence>
<keyword evidence="2" id="KW-1185">Reference proteome</keyword>
<dbReference type="EMBL" id="AP028216">
    <property type="protein sequence ID" value="BEI92466.1"/>
    <property type="molecule type" value="Genomic_DNA"/>
</dbReference>
<proteinExistence type="predicted"/>
<dbReference type="RefSeq" id="XP_060457731.1">
    <property type="nucleotide sequence ID" value="XM_060601215.1"/>
</dbReference>
<dbReference type="KEGG" id="ccac:CcaHIS019_0500940"/>
<organism evidence="1 2">
    <name type="scientific">Cutaneotrichosporon cavernicola</name>
    <dbReference type="NCBI Taxonomy" id="279322"/>
    <lineage>
        <taxon>Eukaryota</taxon>
        <taxon>Fungi</taxon>
        <taxon>Dikarya</taxon>
        <taxon>Basidiomycota</taxon>
        <taxon>Agaricomycotina</taxon>
        <taxon>Tremellomycetes</taxon>
        <taxon>Trichosporonales</taxon>
        <taxon>Trichosporonaceae</taxon>
        <taxon>Cutaneotrichosporon</taxon>
    </lineage>
</organism>
<dbReference type="AlphaFoldDB" id="A0AA48L5P5"/>
<protein>
    <submittedName>
        <fullName evidence="1">Uncharacterized protein</fullName>
    </submittedName>
</protein>
<dbReference type="Proteomes" id="UP001233271">
    <property type="component" value="Chromosome 5"/>
</dbReference>
<evidence type="ECO:0000313" key="1">
    <source>
        <dbReference type="EMBL" id="BEI92466.1"/>
    </source>
</evidence>
<gene>
    <name evidence="1" type="ORF">CcaverHIS019_0500940</name>
</gene>
<dbReference type="GeneID" id="85496336"/>
<reference evidence="1" key="1">
    <citation type="journal article" date="2023" name="BMC Genomics">
        <title>Chromosome-level genome assemblies of Cutaneotrichosporon spp. (Trichosporonales, Basidiomycota) reveal imbalanced evolution between nucleotide sequences and chromosome synteny.</title>
        <authorList>
            <person name="Kobayashi Y."/>
            <person name="Kayamori A."/>
            <person name="Aoki K."/>
            <person name="Shiwa Y."/>
            <person name="Matsutani M."/>
            <person name="Fujita N."/>
            <person name="Sugita T."/>
            <person name="Iwasaki W."/>
            <person name="Tanaka N."/>
            <person name="Takashima M."/>
        </authorList>
    </citation>
    <scope>NUCLEOTIDE SEQUENCE</scope>
    <source>
        <strain evidence="1">HIS019</strain>
    </source>
</reference>
<name>A0AA48L5P5_9TREE</name>
<sequence length="152" mass="16419">MSLLRTTRALVSARSASVRTMATASNTVKVHVIRGTLEGRDVPSTPEAVYTAEVPHGLSFSEVLSRVTPEASMSGCSWVARAGTAPAAVWSVDEGVRLLSTMADVPVTTETRVDWSYFRDLPPAWIHARLAQDASLTPAQLEHEFGRIATQI</sequence>
<accession>A0AA48L5P5</accession>